<dbReference type="Proteomes" id="UP000005239">
    <property type="component" value="Unassembled WGS sequence"/>
</dbReference>
<feature type="transmembrane region" description="Helical" evidence="2">
    <location>
        <begin position="207"/>
        <end position="226"/>
    </location>
</feature>
<reference evidence="3" key="2">
    <citation type="submission" date="2022-06" db="UniProtKB">
        <authorList>
            <consortium name="EnsemblMetazoa"/>
        </authorList>
    </citation>
    <scope>IDENTIFICATION</scope>
    <source>
        <strain evidence="3">PS312</strain>
    </source>
</reference>
<gene>
    <name evidence="3" type="primary">WBGene00114158</name>
</gene>
<protein>
    <submittedName>
        <fullName evidence="3">Uncharacterized protein</fullName>
    </submittedName>
</protein>
<evidence type="ECO:0000256" key="1">
    <source>
        <dbReference type="SAM" id="MobiDB-lite"/>
    </source>
</evidence>
<name>A0A2A6BUQ0_PRIPA</name>
<feature type="compositionally biased region" description="Basic and acidic residues" evidence="1">
    <location>
        <begin position="299"/>
        <end position="315"/>
    </location>
</feature>
<evidence type="ECO:0000256" key="2">
    <source>
        <dbReference type="SAM" id="Phobius"/>
    </source>
</evidence>
<dbReference type="AlphaFoldDB" id="A0A2A6BUQ0"/>
<keyword evidence="2" id="KW-0812">Transmembrane</keyword>
<feature type="region of interest" description="Disordered" evidence="1">
    <location>
        <begin position="286"/>
        <end position="315"/>
    </location>
</feature>
<dbReference type="EnsemblMetazoa" id="PPA24604.1">
    <property type="protein sequence ID" value="PPA24604.1"/>
    <property type="gene ID" value="WBGene00114158"/>
</dbReference>
<accession>A0A8R1UH36</accession>
<sequence length="315" mass="35760">MLTPARGHIERRTLSRVRNECDEQPIRQRSQTAEEQGQDVMEIGEDGHRCYFPDKQLLVPKRKTCQGLIYAAGFYLLVPGITALSRVRNECDEQPIRQRSQTAEEQGQDVMEIGEDGHRCYFPDKQLLVPMRKTCQGLIYAAGFYLLVPGITALSRVRNECDEQPIRQRSQTAEEQGQDVMEIGEDGHRCYFPDKQLLVPKRKTCQGLIYAAGFYLLVPGITGAFITMGSRERKQEESAVAPVSLQGALNTAYEDFMARIDGLAYTDVPPYDYFIADPMLCKDGNYSESESFDSDDWEDSRSFSEDDNKKEMSDS</sequence>
<keyword evidence="2" id="KW-0472">Membrane</keyword>
<organism evidence="3 4">
    <name type="scientific">Pristionchus pacificus</name>
    <name type="common">Parasitic nematode worm</name>
    <dbReference type="NCBI Taxonomy" id="54126"/>
    <lineage>
        <taxon>Eukaryota</taxon>
        <taxon>Metazoa</taxon>
        <taxon>Ecdysozoa</taxon>
        <taxon>Nematoda</taxon>
        <taxon>Chromadorea</taxon>
        <taxon>Rhabditida</taxon>
        <taxon>Rhabditina</taxon>
        <taxon>Diplogasteromorpha</taxon>
        <taxon>Diplogasteroidea</taxon>
        <taxon>Neodiplogasteridae</taxon>
        <taxon>Pristionchus</taxon>
    </lineage>
</organism>
<keyword evidence="2" id="KW-1133">Transmembrane helix</keyword>
<keyword evidence="4" id="KW-1185">Reference proteome</keyword>
<accession>A0A2A6BUQ0</accession>
<proteinExistence type="predicted"/>
<evidence type="ECO:0000313" key="3">
    <source>
        <dbReference type="EnsemblMetazoa" id="PPA24604.1"/>
    </source>
</evidence>
<evidence type="ECO:0000313" key="4">
    <source>
        <dbReference type="Proteomes" id="UP000005239"/>
    </source>
</evidence>
<reference evidence="4" key="1">
    <citation type="journal article" date="2008" name="Nat. Genet.">
        <title>The Pristionchus pacificus genome provides a unique perspective on nematode lifestyle and parasitism.</title>
        <authorList>
            <person name="Dieterich C."/>
            <person name="Clifton S.W."/>
            <person name="Schuster L.N."/>
            <person name="Chinwalla A."/>
            <person name="Delehaunty K."/>
            <person name="Dinkelacker I."/>
            <person name="Fulton L."/>
            <person name="Fulton R."/>
            <person name="Godfrey J."/>
            <person name="Minx P."/>
            <person name="Mitreva M."/>
            <person name="Roeseler W."/>
            <person name="Tian H."/>
            <person name="Witte H."/>
            <person name="Yang S.P."/>
            <person name="Wilson R.K."/>
            <person name="Sommer R.J."/>
        </authorList>
    </citation>
    <scope>NUCLEOTIDE SEQUENCE [LARGE SCALE GENOMIC DNA]</scope>
    <source>
        <strain evidence="4">PS312</strain>
    </source>
</reference>